<dbReference type="Pfam" id="PF00106">
    <property type="entry name" value="adh_short"/>
    <property type="match status" value="1"/>
</dbReference>
<dbReference type="InterPro" id="IPR036291">
    <property type="entry name" value="NAD(P)-bd_dom_sf"/>
</dbReference>
<sequence>MESLLQATPETLQYEFGVTVFGTLYMTQAAVIEGKMPAGGRIINLGSLASKLDTLGCSVYNASKSAQDSMTASWAYEVSANATIVIFSQTDLDYPFPDANSH</sequence>
<reference evidence="3 4" key="1">
    <citation type="submission" date="2024-02" db="EMBL/GenBank/DDBJ databases">
        <title>De novo assembly and annotation of 12 fungi associated with fruit tree decline syndrome in Ontario, Canada.</title>
        <authorList>
            <person name="Sulman M."/>
            <person name="Ellouze W."/>
            <person name="Ilyukhin E."/>
        </authorList>
    </citation>
    <scope>NUCLEOTIDE SEQUENCE [LARGE SCALE GENOMIC DNA]</scope>
    <source>
        <strain evidence="3 4">M11/M66-122</strain>
    </source>
</reference>
<keyword evidence="2" id="KW-0560">Oxidoreductase</keyword>
<keyword evidence="4" id="KW-1185">Reference proteome</keyword>
<evidence type="ECO:0000313" key="3">
    <source>
        <dbReference type="EMBL" id="KAK7751744.1"/>
    </source>
</evidence>
<dbReference type="Proteomes" id="UP001320420">
    <property type="component" value="Unassembled WGS sequence"/>
</dbReference>
<dbReference type="EMBL" id="JAKJXP020000045">
    <property type="protein sequence ID" value="KAK7751744.1"/>
    <property type="molecule type" value="Genomic_DNA"/>
</dbReference>
<evidence type="ECO:0000256" key="2">
    <source>
        <dbReference type="ARBA" id="ARBA00023002"/>
    </source>
</evidence>
<evidence type="ECO:0000256" key="1">
    <source>
        <dbReference type="ARBA" id="ARBA00006484"/>
    </source>
</evidence>
<evidence type="ECO:0000313" key="4">
    <source>
        <dbReference type="Proteomes" id="UP001320420"/>
    </source>
</evidence>
<dbReference type="InterPro" id="IPR002347">
    <property type="entry name" value="SDR_fam"/>
</dbReference>
<comment type="caution">
    <text evidence="3">The sequence shown here is derived from an EMBL/GenBank/DDBJ whole genome shotgun (WGS) entry which is preliminary data.</text>
</comment>
<gene>
    <name evidence="3" type="ORF">SLS62_006229</name>
</gene>
<dbReference type="PANTHER" id="PTHR43391">
    <property type="entry name" value="RETINOL DEHYDROGENASE-RELATED"/>
    <property type="match status" value="1"/>
</dbReference>
<dbReference type="GO" id="GO:0016491">
    <property type="term" value="F:oxidoreductase activity"/>
    <property type="evidence" value="ECO:0007669"/>
    <property type="project" value="UniProtKB-KW"/>
</dbReference>
<dbReference type="PANTHER" id="PTHR43391:SF86">
    <property type="entry name" value="SHORT-CHAIN DEHYDROGENASE_REDUCTASE FAMILY PROTEIN"/>
    <property type="match status" value="1"/>
</dbReference>
<dbReference type="AlphaFoldDB" id="A0AAN9YRR7"/>
<dbReference type="CDD" id="cd05233">
    <property type="entry name" value="SDR_c"/>
    <property type="match status" value="1"/>
</dbReference>
<accession>A0AAN9YRR7</accession>
<protein>
    <submittedName>
        <fullName evidence="3">Uncharacterized protein</fullName>
    </submittedName>
</protein>
<dbReference type="Gene3D" id="3.40.50.720">
    <property type="entry name" value="NAD(P)-binding Rossmann-like Domain"/>
    <property type="match status" value="1"/>
</dbReference>
<dbReference type="GO" id="GO:0005829">
    <property type="term" value="C:cytosol"/>
    <property type="evidence" value="ECO:0007669"/>
    <property type="project" value="TreeGrafter"/>
</dbReference>
<proteinExistence type="inferred from homology"/>
<dbReference type="SUPFAM" id="SSF51735">
    <property type="entry name" value="NAD(P)-binding Rossmann-fold domains"/>
    <property type="match status" value="1"/>
</dbReference>
<organism evidence="3 4">
    <name type="scientific">Diatrype stigma</name>
    <dbReference type="NCBI Taxonomy" id="117547"/>
    <lineage>
        <taxon>Eukaryota</taxon>
        <taxon>Fungi</taxon>
        <taxon>Dikarya</taxon>
        <taxon>Ascomycota</taxon>
        <taxon>Pezizomycotina</taxon>
        <taxon>Sordariomycetes</taxon>
        <taxon>Xylariomycetidae</taxon>
        <taxon>Xylariales</taxon>
        <taxon>Diatrypaceae</taxon>
        <taxon>Diatrype</taxon>
    </lineage>
</organism>
<comment type="similarity">
    <text evidence="1">Belongs to the short-chain dehydrogenases/reductases (SDR) family.</text>
</comment>
<name>A0AAN9YRR7_9PEZI</name>